<dbReference type="GO" id="GO:0009507">
    <property type="term" value="C:chloroplast"/>
    <property type="evidence" value="ECO:0007669"/>
    <property type="project" value="EnsemblPlants"/>
</dbReference>
<dbReference type="InterPro" id="IPR050078">
    <property type="entry name" value="Ribosomal_L11_MeTrfase_PrmA"/>
</dbReference>
<dbReference type="PANTHER" id="PTHR43648">
    <property type="entry name" value="ELECTRON TRANSFER FLAVOPROTEIN BETA SUBUNIT LYSINE METHYLTRANSFERASE"/>
    <property type="match status" value="1"/>
</dbReference>
<reference evidence="10" key="3">
    <citation type="journal article" date="2017" name="Nature">
        <title>Genome sequence of the progenitor of the wheat D genome Aegilops tauschii.</title>
        <authorList>
            <person name="Luo M.C."/>
            <person name="Gu Y.Q."/>
            <person name="Puiu D."/>
            <person name="Wang H."/>
            <person name="Twardziok S.O."/>
            <person name="Deal K.R."/>
            <person name="Huo N."/>
            <person name="Zhu T."/>
            <person name="Wang L."/>
            <person name="Wang Y."/>
            <person name="McGuire P.E."/>
            <person name="Liu S."/>
            <person name="Long H."/>
            <person name="Ramasamy R.K."/>
            <person name="Rodriguez J.C."/>
            <person name="Van S.L."/>
            <person name="Yuan L."/>
            <person name="Wang Z."/>
            <person name="Xia Z."/>
            <person name="Xiao L."/>
            <person name="Anderson O.D."/>
            <person name="Ouyang S."/>
            <person name="Liang Y."/>
            <person name="Zimin A.V."/>
            <person name="Pertea G."/>
            <person name="Qi P."/>
            <person name="Bennetzen J.L."/>
            <person name="Dai X."/>
            <person name="Dawson M.W."/>
            <person name="Muller H.G."/>
            <person name="Kugler K."/>
            <person name="Rivarola-Duarte L."/>
            <person name="Spannagl M."/>
            <person name="Mayer K.F.X."/>
            <person name="Lu F.H."/>
            <person name="Bevan M.W."/>
            <person name="Leroy P."/>
            <person name="Li P."/>
            <person name="You F.M."/>
            <person name="Sun Q."/>
            <person name="Liu Z."/>
            <person name="Lyons E."/>
            <person name="Wicker T."/>
            <person name="Salzberg S.L."/>
            <person name="Devos K.M."/>
            <person name="Dvorak J."/>
        </authorList>
    </citation>
    <scope>NUCLEOTIDE SEQUENCE [LARGE SCALE GENOMIC DNA]</scope>
    <source>
        <strain evidence="10">cv. AL8/78</strain>
    </source>
</reference>
<organism evidence="10 11">
    <name type="scientific">Aegilops tauschii subsp. strangulata</name>
    <name type="common">Goatgrass</name>
    <dbReference type="NCBI Taxonomy" id="200361"/>
    <lineage>
        <taxon>Eukaryota</taxon>
        <taxon>Viridiplantae</taxon>
        <taxon>Streptophyta</taxon>
        <taxon>Embryophyta</taxon>
        <taxon>Tracheophyta</taxon>
        <taxon>Spermatophyta</taxon>
        <taxon>Magnoliopsida</taxon>
        <taxon>Liliopsida</taxon>
        <taxon>Poales</taxon>
        <taxon>Poaceae</taxon>
        <taxon>BOP clade</taxon>
        <taxon>Pooideae</taxon>
        <taxon>Triticodae</taxon>
        <taxon>Triticeae</taxon>
        <taxon>Triticinae</taxon>
        <taxon>Aegilops</taxon>
    </lineage>
</organism>
<evidence type="ECO:0000313" key="11">
    <source>
        <dbReference type="Proteomes" id="UP000015105"/>
    </source>
</evidence>
<keyword evidence="4" id="KW-0808">Transferase</keyword>
<name>A0A452ZFS4_AEGTS</name>
<dbReference type="InterPro" id="IPR004498">
    <property type="entry name" value="Ribosomal_PrmA_MeTrfase"/>
</dbReference>
<evidence type="ECO:0000256" key="3">
    <source>
        <dbReference type="ARBA" id="ARBA00022603"/>
    </source>
</evidence>
<reference evidence="11" key="1">
    <citation type="journal article" date="2014" name="Science">
        <title>Ancient hybridizations among the ancestral genomes of bread wheat.</title>
        <authorList>
            <consortium name="International Wheat Genome Sequencing Consortium,"/>
            <person name="Marcussen T."/>
            <person name="Sandve S.R."/>
            <person name="Heier L."/>
            <person name="Spannagl M."/>
            <person name="Pfeifer M."/>
            <person name="Jakobsen K.S."/>
            <person name="Wulff B.B."/>
            <person name="Steuernagel B."/>
            <person name="Mayer K.F."/>
            <person name="Olsen O.A."/>
        </authorList>
    </citation>
    <scope>NUCLEOTIDE SEQUENCE [LARGE SCALE GENOMIC DNA]</scope>
    <source>
        <strain evidence="11">cv. AL8/78</strain>
    </source>
</reference>
<proteinExistence type="inferred from homology"/>
<dbReference type="Pfam" id="PF06325">
    <property type="entry name" value="PrmA"/>
    <property type="match status" value="1"/>
</dbReference>
<dbReference type="Gene3D" id="3.40.50.150">
    <property type="entry name" value="Vaccinia Virus protein VP39"/>
    <property type="match status" value="1"/>
</dbReference>
<reference evidence="10" key="4">
    <citation type="submission" date="2019-03" db="UniProtKB">
        <authorList>
            <consortium name="EnsemblPlants"/>
        </authorList>
    </citation>
    <scope>IDENTIFICATION</scope>
</reference>
<reference evidence="10" key="5">
    <citation type="journal article" date="2021" name="G3 (Bethesda)">
        <title>Aegilops tauschii genome assembly Aet v5.0 features greater sequence contiguity and improved annotation.</title>
        <authorList>
            <person name="Wang L."/>
            <person name="Zhu T."/>
            <person name="Rodriguez J.C."/>
            <person name="Deal K.R."/>
            <person name="Dubcovsky J."/>
            <person name="McGuire P.E."/>
            <person name="Lux T."/>
            <person name="Spannagl M."/>
            <person name="Mayer K.F.X."/>
            <person name="Baldrich P."/>
            <person name="Meyers B.C."/>
            <person name="Huo N."/>
            <person name="Gu Y.Q."/>
            <person name="Zhou H."/>
            <person name="Devos K.M."/>
            <person name="Bennetzen J.L."/>
            <person name="Unver T."/>
            <person name="Budak H."/>
            <person name="Gulick P.J."/>
            <person name="Galiba G."/>
            <person name="Kalapos B."/>
            <person name="Nelson D.R."/>
            <person name="Li P."/>
            <person name="You F.M."/>
            <person name="Luo M.C."/>
            <person name="Dvorak J."/>
        </authorList>
    </citation>
    <scope>NUCLEOTIDE SEQUENCE [LARGE SCALE GENOMIC DNA]</scope>
    <source>
        <strain evidence="10">cv. AL8/78</strain>
    </source>
</reference>
<evidence type="ECO:0000256" key="1">
    <source>
        <dbReference type="ARBA" id="ARBA00009741"/>
    </source>
</evidence>
<comment type="similarity">
    <text evidence="6">Belongs to the methyltransferase superfamily. ETFBKMT family.</text>
</comment>
<evidence type="ECO:0000256" key="2">
    <source>
        <dbReference type="ARBA" id="ARBA00022490"/>
    </source>
</evidence>
<evidence type="ECO:0000256" key="8">
    <source>
        <dbReference type="ARBA" id="ARBA00042266"/>
    </source>
</evidence>
<dbReference type="GO" id="GO:0005739">
    <property type="term" value="C:mitochondrion"/>
    <property type="evidence" value="ECO:0007669"/>
    <property type="project" value="EnsemblPlants"/>
</dbReference>
<dbReference type="PANTHER" id="PTHR43648:SF1">
    <property type="entry name" value="ELECTRON TRANSFER FLAVOPROTEIN BETA SUBUNIT LYSINE METHYLTRANSFERASE"/>
    <property type="match status" value="1"/>
</dbReference>
<dbReference type="HAMAP" id="MF_00735">
    <property type="entry name" value="Methyltr_PrmA"/>
    <property type="match status" value="1"/>
</dbReference>
<accession>A0A452ZFS4</accession>
<comment type="similarity">
    <text evidence="1">Belongs to the methyltransferase superfamily. PrmA family.</text>
</comment>
<dbReference type="EnsemblPlants" id="AET1Gv20751300.2">
    <property type="protein sequence ID" value="AET1Gv20751300.2"/>
    <property type="gene ID" value="AET1Gv20751300"/>
</dbReference>
<reference evidence="11" key="2">
    <citation type="journal article" date="2017" name="Nat. Plants">
        <title>The Aegilops tauschii genome reveals multiple impacts of transposons.</title>
        <authorList>
            <person name="Zhao G."/>
            <person name="Zou C."/>
            <person name="Li K."/>
            <person name="Wang K."/>
            <person name="Li T."/>
            <person name="Gao L."/>
            <person name="Zhang X."/>
            <person name="Wang H."/>
            <person name="Yang Z."/>
            <person name="Liu X."/>
            <person name="Jiang W."/>
            <person name="Mao L."/>
            <person name="Kong X."/>
            <person name="Jiao Y."/>
            <person name="Jia J."/>
        </authorList>
    </citation>
    <scope>NUCLEOTIDE SEQUENCE [LARGE SCALE GENOMIC DNA]</scope>
    <source>
        <strain evidence="11">cv. AL8/78</strain>
    </source>
</reference>
<dbReference type="GO" id="GO:0016279">
    <property type="term" value="F:protein-lysine N-methyltransferase activity"/>
    <property type="evidence" value="ECO:0007669"/>
    <property type="project" value="TreeGrafter"/>
</dbReference>
<dbReference type="SUPFAM" id="SSF53335">
    <property type="entry name" value="S-adenosyl-L-methionine-dependent methyltransferases"/>
    <property type="match status" value="1"/>
</dbReference>
<dbReference type="AlphaFoldDB" id="A0A452ZFS4"/>
<dbReference type="Gramene" id="AET1Gv20751300.2">
    <property type="protein sequence ID" value="AET1Gv20751300.2"/>
    <property type="gene ID" value="AET1Gv20751300"/>
</dbReference>
<dbReference type="Proteomes" id="UP000015105">
    <property type="component" value="Chromosome 1D"/>
</dbReference>
<feature type="compositionally biased region" description="Low complexity" evidence="9">
    <location>
        <begin position="53"/>
        <end position="63"/>
    </location>
</feature>
<evidence type="ECO:0000256" key="6">
    <source>
        <dbReference type="ARBA" id="ARBA00037932"/>
    </source>
</evidence>
<feature type="region of interest" description="Disordered" evidence="9">
    <location>
        <begin position="282"/>
        <end position="302"/>
    </location>
</feature>
<dbReference type="GO" id="GO:0032259">
    <property type="term" value="P:methylation"/>
    <property type="evidence" value="ECO:0007669"/>
    <property type="project" value="UniProtKB-KW"/>
</dbReference>
<sequence>LPGRRGTNRGLLSRQELLRLRRQRGRRGALQLRRRQRLRRRGRALPLRPHPLPQGGRRQYSRSSSEHQVSIRVFPNRSSMCLQELLSESLLCFGACSVTVDDITDAANLDEISITTIYAHGENVGSSISNAASSAGLDYSPAYETTVGKQCDWVTLVQETYESTKVIDDLWIIPKWKTPPDPQATNIIINPGLAFGTGEHPTTKLCLLFLKEVIKGGEHVMDYGTGTGVLGIAALKMGAALSTGIDIDPQAVRSARENMLLNGMDSDRMLVHLVPTGAEPSCFSSSIDKSEEEKPGSNLELKSSKGTHDIVAANILLNPLLELVEDIVGFAKTGGTVAVSGILCEQVPKIEKAYSRYLDNLSVSEMDGWACLQGTRRA</sequence>
<dbReference type="InterPro" id="IPR029063">
    <property type="entry name" value="SAM-dependent_MTases_sf"/>
</dbReference>
<feature type="region of interest" description="Disordered" evidence="9">
    <location>
        <begin position="39"/>
        <end position="64"/>
    </location>
</feature>
<evidence type="ECO:0000256" key="5">
    <source>
        <dbReference type="ARBA" id="ARBA00022691"/>
    </source>
</evidence>
<keyword evidence="3" id="KW-0489">Methyltransferase</keyword>
<evidence type="ECO:0000256" key="4">
    <source>
        <dbReference type="ARBA" id="ARBA00022679"/>
    </source>
</evidence>
<protein>
    <recommendedName>
        <fullName evidence="8">ETFB lysine methyltransferase</fullName>
    </recommendedName>
    <alternativeName>
        <fullName evidence="7">Protein N-lysine methyltransferase METTL20</fullName>
    </alternativeName>
</protein>
<keyword evidence="2" id="KW-0963">Cytoplasm</keyword>
<evidence type="ECO:0000313" key="10">
    <source>
        <dbReference type="EnsemblPlants" id="AET1Gv20751300.2"/>
    </source>
</evidence>
<dbReference type="CDD" id="cd02440">
    <property type="entry name" value="AdoMet_MTases"/>
    <property type="match status" value="1"/>
</dbReference>
<evidence type="ECO:0000256" key="7">
    <source>
        <dbReference type="ARBA" id="ARBA00041867"/>
    </source>
</evidence>
<evidence type="ECO:0000256" key="9">
    <source>
        <dbReference type="SAM" id="MobiDB-lite"/>
    </source>
</evidence>
<dbReference type="STRING" id="200361.A0A452ZFS4"/>
<keyword evidence="11" id="KW-1185">Reference proteome</keyword>
<keyword evidence="5" id="KW-0949">S-adenosyl-L-methionine</keyword>